<evidence type="ECO:0000313" key="3">
    <source>
        <dbReference type="Proteomes" id="UP001362999"/>
    </source>
</evidence>
<dbReference type="Proteomes" id="UP001362999">
    <property type="component" value="Unassembled WGS sequence"/>
</dbReference>
<comment type="caution">
    <text evidence="2">The sequence shown here is derived from an EMBL/GenBank/DDBJ whole genome shotgun (WGS) entry which is preliminary data.</text>
</comment>
<evidence type="ECO:0000256" key="1">
    <source>
        <dbReference type="SAM" id="MobiDB-lite"/>
    </source>
</evidence>
<dbReference type="EMBL" id="JAWWNJ010000004">
    <property type="protein sequence ID" value="KAK7058032.1"/>
    <property type="molecule type" value="Genomic_DNA"/>
</dbReference>
<accession>A0AAW0E1Q2</accession>
<organism evidence="2 3">
    <name type="scientific">Favolaschia claudopus</name>
    <dbReference type="NCBI Taxonomy" id="2862362"/>
    <lineage>
        <taxon>Eukaryota</taxon>
        <taxon>Fungi</taxon>
        <taxon>Dikarya</taxon>
        <taxon>Basidiomycota</taxon>
        <taxon>Agaricomycotina</taxon>
        <taxon>Agaricomycetes</taxon>
        <taxon>Agaricomycetidae</taxon>
        <taxon>Agaricales</taxon>
        <taxon>Marasmiineae</taxon>
        <taxon>Mycenaceae</taxon>
        <taxon>Favolaschia</taxon>
    </lineage>
</organism>
<proteinExistence type="predicted"/>
<keyword evidence="3" id="KW-1185">Reference proteome</keyword>
<name>A0AAW0E1Q2_9AGAR</name>
<sequence>MSNLSDEEFRTLLYLLILISHISGTNEFRIVEALNMQLRARDSRTTRRGKRIIRSERGGGGEGFVGEIDWDVLIDAEKRDKEPRERVGDVGDGGEGKSGRAKDGGGLDCTGYHRRTAPATVVLRKRKPGRAVRLDSQHLAMAVIDKAKIALQQGHSRLSVVGEISIDKNVRSGMSTNQRQRPLQMRQFAEADIEAMHSTTVELTPSKEVLRGTSAVLAEVGALEDEPSSSSSELSSPTPDTMALTNILTDGTIDTESDSQKRMYLRDLTVRVSSICEVSKKAYTSRTENAKSCI</sequence>
<evidence type="ECO:0000313" key="2">
    <source>
        <dbReference type="EMBL" id="KAK7058032.1"/>
    </source>
</evidence>
<dbReference type="AlphaFoldDB" id="A0AAW0E1Q2"/>
<gene>
    <name evidence="2" type="ORF">R3P38DRAFT_2760158</name>
</gene>
<feature type="region of interest" description="Disordered" evidence="1">
    <location>
        <begin position="81"/>
        <end position="111"/>
    </location>
</feature>
<protein>
    <submittedName>
        <fullName evidence="2">Uncharacterized protein</fullName>
    </submittedName>
</protein>
<feature type="compositionally biased region" description="Basic and acidic residues" evidence="1">
    <location>
        <begin position="81"/>
        <end position="105"/>
    </location>
</feature>
<reference evidence="2 3" key="1">
    <citation type="journal article" date="2024" name="J Genomics">
        <title>Draft genome sequencing and assembly of Favolaschia claudopus CIRM-BRFM 2984 isolated from oak limbs.</title>
        <authorList>
            <person name="Navarro D."/>
            <person name="Drula E."/>
            <person name="Chaduli D."/>
            <person name="Cazenave R."/>
            <person name="Ahrendt S."/>
            <person name="Wang J."/>
            <person name="Lipzen A."/>
            <person name="Daum C."/>
            <person name="Barry K."/>
            <person name="Grigoriev I.V."/>
            <person name="Favel A."/>
            <person name="Rosso M.N."/>
            <person name="Martin F."/>
        </authorList>
    </citation>
    <scope>NUCLEOTIDE SEQUENCE [LARGE SCALE GENOMIC DNA]</scope>
    <source>
        <strain evidence="2 3">CIRM-BRFM 2984</strain>
    </source>
</reference>